<dbReference type="Gene3D" id="1.20.1740.10">
    <property type="entry name" value="Amino acid/polyamine transporter I"/>
    <property type="match status" value="1"/>
</dbReference>
<evidence type="ECO:0000256" key="6">
    <source>
        <dbReference type="SAM" id="MobiDB-lite"/>
    </source>
</evidence>
<feature type="compositionally biased region" description="Acidic residues" evidence="6">
    <location>
        <begin position="457"/>
        <end position="468"/>
    </location>
</feature>
<keyword evidence="9" id="KW-1185">Reference proteome</keyword>
<feature type="region of interest" description="Disordered" evidence="6">
    <location>
        <begin position="454"/>
        <end position="485"/>
    </location>
</feature>
<dbReference type="EMBL" id="JAWWNJ010000005">
    <property type="protein sequence ID" value="KAK7055598.1"/>
    <property type="molecule type" value="Genomic_DNA"/>
</dbReference>
<evidence type="ECO:0000313" key="8">
    <source>
        <dbReference type="EMBL" id="KAK7055598.1"/>
    </source>
</evidence>
<dbReference type="PIRSF" id="PIRSF006060">
    <property type="entry name" value="AA_transporter"/>
    <property type="match status" value="1"/>
</dbReference>
<keyword evidence="2" id="KW-0813">Transport</keyword>
<dbReference type="PANTHER" id="PTHR45649:SF28">
    <property type="entry name" value="TRANSPORTER, PUTATIVE (EUROFUNG)-RELATED"/>
    <property type="match status" value="1"/>
</dbReference>
<dbReference type="InterPro" id="IPR004840">
    <property type="entry name" value="Amino_acid_permease_CS"/>
</dbReference>
<dbReference type="PANTHER" id="PTHR45649">
    <property type="entry name" value="AMINO-ACID PERMEASE BAT1"/>
    <property type="match status" value="1"/>
</dbReference>
<dbReference type="InterPro" id="IPR002293">
    <property type="entry name" value="AA/rel_permease1"/>
</dbReference>
<evidence type="ECO:0000313" key="9">
    <source>
        <dbReference type="Proteomes" id="UP001362999"/>
    </source>
</evidence>
<feature type="transmembrane region" description="Helical" evidence="7">
    <location>
        <begin position="428"/>
        <end position="446"/>
    </location>
</feature>
<evidence type="ECO:0000256" key="3">
    <source>
        <dbReference type="ARBA" id="ARBA00022692"/>
    </source>
</evidence>
<evidence type="ECO:0000256" key="7">
    <source>
        <dbReference type="SAM" id="Phobius"/>
    </source>
</evidence>
<evidence type="ECO:0000256" key="5">
    <source>
        <dbReference type="ARBA" id="ARBA00023136"/>
    </source>
</evidence>
<feature type="transmembrane region" description="Helical" evidence="7">
    <location>
        <begin position="276"/>
        <end position="302"/>
    </location>
</feature>
<dbReference type="GO" id="GO:0006865">
    <property type="term" value="P:amino acid transport"/>
    <property type="evidence" value="ECO:0007669"/>
    <property type="project" value="InterPro"/>
</dbReference>
<dbReference type="Proteomes" id="UP001362999">
    <property type="component" value="Unassembled WGS sequence"/>
</dbReference>
<gene>
    <name evidence="8" type="ORF">R3P38DRAFT_2848004</name>
</gene>
<organism evidence="8 9">
    <name type="scientific">Favolaschia claudopus</name>
    <dbReference type="NCBI Taxonomy" id="2862362"/>
    <lineage>
        <taxon>Eukaryota</taxon>
        <taxon>Fungi</taxon>
        <taxon>Dikarya</taxon>
        <taxon>Basidiomycota</taxon>
        <taxon>Agaricomycotina</taxon>
        <taxon>Agaricomycetes</taxon>
        <taxon>Agaricomycetidae</taxon>
        <taxon>Agaricales</taxon>
        <taxon>Marasmiineae</taxon>
        <taxon>Mycenaceae</taxon>
        <taxon>Favolaschia</taxon>
    </lineage>
</organism>
<keyword evidence="4 7" id="KW-1133">Transmembrane helix</keyword>
<keyword evidence="5 7" id="KW-0472">Membrane</keyword>
<feature type="transmembrane region" description="Helical" evidence="7">
    <location>
        <begin position="184"/>
        <end position="203"/>
    </location>
</feature>
<feature type="transmembrane region" description="Helical" evidence="7">
    <location>
        <begin position="390"/>
        <end position="408"/>
    </location>
</feature>
<comment type="subcellular location">
    <subcellularLocation>
        <location evidence="1">Membrane</location>
        <topology evidence="1">Multi-pass membrane protein</topology>
    </subcellularLocation>
</comment>
<dbReference type="PROSITE" id="PS00218">
    <property type="entry name" value="AMINO_ACID_PERMEASE_1"/>
    <property type="match status" value="1"/>
</dbReference>
<feature type="transmembrane region" description="Helical" evidence="7">
    <location>
        <begin position="67"/>
        <end position="93"/>
    </location>
</feature>
<feature type="transmembrane region" description="Helical" evidence="7">
    <location>
        <begin position="113"/>
        <end position="133"/>
    </location>
</feature>
<proteinExistence type="predicted"/>
<protein>
    <submittedName>
        <fullName evidence="8">Amino acid transporter</fullName>
    </submittedName>
</protein>
<feature type="transmembrane region" description="Helical" evidence="7">
    <location>
        <begin position="323"/>
        <end position="347"/>
    </location>
</feature>
<feature type="transmembrane region" description="Helical" evidence="7">
    <location>
        <begin position="353"/>
        <end position="378"/>
    </location>
</feature>
<name>A0AAW0DVU4_9AGAR</name>
<feature type="transmembrane region" description="Helical" evidence="7">
    <location>
        <begin position="24"/>
        <end position="46"/>
    </location>
</feature>
<evidence type="ECO:0000256" key="1">
    <source>
        <dbReference type="ARBA" id="ARBA00004141"/>
    </source>
</evidence>
<feature type="transmembrane region" description="Helical" evidence="7">
    <location>
        <begin position="145"/>
        <end position="164"/>
    </location>
</feature>
<dbReference type="GO" id="GO:0016020">
    <property type="term" value="C:membrane"/>
    <property type="evidence" value="ECO:0007669"/>
    <property type="project" value="UniProtKB-SubCell"/>
</dbReference>
<feature type="transmembrane region" description="Helical" evidence="7">
    <location>
        <begin position="223"/>
        <end position="244"/>
    </location>
</feature>
<reference evidence="8 9" key="1">
    <citation type="journal article" date="2024" name="J Genomics">
        <title>Draft genome sequencing and assembly of Favolaschia claudopus CIRM-BRFM 2984 isolated from oak limbs.</title>
        <authorList>
            <person name="Navarro D."/>
            <person name="Drula E."/>
            <person name="Chaduli D."/>
            <person name="Cazenave R."/>
            <person name="Ahrendt S."/>
            <person name="Wang J."/>
            <person name="Lipzen A."/>
            <person name="Daum C."/>
            <person name="Barry K."/>
            <person name="Grigoriev I.V."/>
            <person name="Favel A."/>
            <person name="Rosso M.N."/>
            <person name="Martin F."/>
        </authorList>
    </citation>
    <scope>NUCLEOTIDE SEQUENCE [LARGE SCALE GENOMIC DNA]</scope>
    <source>
        <strain evidence="8 9">CIRM-BRFM 2984</strain>
    </source>
</reference>
<feature type="compositionally biased region" description="Basic and acidic residues" evidence="6">
    <location>
        <begin position="469"/>
        <end position="485"/>
    </location>
</feature>
<evidence type="ECO:0000256" key="2">
    <source>
        <dbReference type="ARBA" id="ARBA00022448"/>
    </source>
</evidence>
<sequence>MAVPYGLAAPIATSLVAGGPVTIIWGWVAVSLLTFPLACSLGEICAKYPTSAGAYYWCFKLASPRNRLLFSWINGWLTMVGVWTISLSVTFGTAQLVVAGVGIYLPGWNVQPWHTYLIFLAVTGITVIFCVFGNRILPTLDLISAYWTLLGVIVILICVSVKAATGRRPPAFALGHFDPTPSGWTPGWAFFIGLLPAYTYSAIGMIASMAEEVHNPRYELPRAIVWSIPIGFITGIFFLVPLMFTLPDIATLLSVASGQPLGVMFELIMGSKGGGFGLWFIIFGIGMFCAISISCAAARATWAFARDKAIPFHKTFAKVNQTLGGGVPMNAILLSTTIQVLLALIYLGSSAAFNAFVGVAVMCLGSSYAMPVAISLLANRRKDMTSSPFYLGRVGTPLNAIAIIWVMFEMVLFSMPAVIPTTKITMNYASVVFVGFAAFSAVWYFLSGRFHYTGPPEESEEPSTPSQDEEQRIDDAVPKEEKGGN</sequence>
<comment type="caution">
    <text evidence="8">The sequence shown here is derived from an EMBL/GenBank/DDBJ whole genome shotgun (WGS) entry which is preliminary data.</text>
</comment>
<accession>A0AAW0DVU4</accession>
<keyword evidence="3 7" id="KW-0812">Transmembrane</keyword>
<dbReference type="AlphaFoldDB" id="A0AAW0DVU4"/>
<dbReference type="Pfam" id="PF13520">
    <property type="entry name" value="AA_permease_2"/>
    <property type="match status" value="1"/>
</dbReference>
<dbReference type="GO" id="GO:0022857">
    <property type="term" value="F:transmembrane transporter activity"/>
    <property type="evidence" value="ECO:0007669"/>
    <property type="project" value="InterPro"/>
</dbReference>
<evidence type="ECO:0000256" key="4">
    <source>
        <dbReference type="ARBA" id="ARBA00022989"/>
    </source>
</evidence>